<organism evidence="3 4">
    <name type="scientific">Liquidambar formosana</name>
    <name type="common">Formosan gum</name>
    <dbReference type="NCBI Taxonomy" id="63359"/>
    <lineage>
        <taxon>Eukaryota</taxon>
        <taxon>Viridiplantae</taxon>
        <taxon>Streptophyta</taxon>
        <taxon>Embryophyta</taxon>
        <taxon>Tracheophyta</taxon>
        <taxon>Spermatophyta</taxon>
        <taxon>Magnoliopsida</taxon>
        <taxon>eudicotyledons</taxon>
        <taxon>Gunneridae</taxon>
        <taxon>Pentapetalae</taxon>
        <taxon>Saxifragales</taxon>
        <taxon>Altingiaceae</taxon>
        <taxon>Liquidambar</taxon>
    </lineage>
</organism>
<evidence type="ECO:0000313" key="4">
    <source>
        <dbReference type="Proteomes" id="UP001415857"/>
    </source>
</evidence>
<dbReference type="GO" id="GO:0003677">
    <property type="term" value="F:DNA binding"/>
    <property type="evidence" value="ECO:0007669"/>
    <property type="project" value="InterPro"/>
</dbReference>
<dbReference type="PANTHER" id="PTHR35358">
    <property type="entry name" value="OS06G0711100 PROTEIN"/>
    <property type="match status" value="1"/>
</dbReference>
<name>A0AAP0WQT1_LIQFO</name>
<dbReference type="InterPro" id="IPR017956">
    <property type="entry name" value="AT_hook_DNA-bd_motif"/>
</dbReference>
<comment type="caution">
    <text evidence="3">The sequence shown here is derived from an EMBL/GenBank/DDBJ whole genome shotgun (WGS) entry which is preliminary data.</text>
</comment>
<keyword evidence="1" id="KW-0175">Coiled coil</keyword>
<accession>A0AAP0WQT1</accession>
<dbReference type="AlphaFoldDB" id="A0AAP0WQT1"/>
<protein>
    <submittedName>
        <fullName evidence="3">Uncharacterized protein</fullName>
    </submittedName>
</protein>
<feature type="region of interest" description="Disordered" evidence="2">
    <location>
        <begin position="171"/>
        <end position="206"/>
    </location>
</feature>
<gene>
    <name evidence="3" type="ORF">L1049_006263</name>
</gene>
<dbReference type="PRINTS" id="PR00929">
    <property type="entry name" value="ATHOOK"/>
</dbReference>
<dbReference type="Proteomes" id="UP001415857">
    <property type="component" value="Unassembled WGS sequence"/>
</dbReference>
<dbReference type="Pfam" id="PF05278">
    <property type="entry name" value="PEARLI-4"/>
    <property type="match status" value="1"/>
</dbReference>
<evidence type="ECO:0000256" key="1">
    <source>
        <dbReference type="SAM" id="Coils"/>
    </source>
</evidence>
<dbReference type="InterPro" id="IPR007942">
    <property type="entry name" value="PLipase-like"/>
</dbReference>
<evidence type="ECO:0000256" key="2">
    <source>
        <dbReference type="SAM" id="MobiDB-lite"/>
    </source>
</evidence>
<sequence length="452" mass="50277">MEIGVAVTGSGTESGLDVPPGFRPLSNLHIPVQPNVIGDFVGLTFAEEPSTPFCEHNTSMGLLSSGEPPSEPVKRKRGRPWIHGSSRCLVALGTRRARERPPGTGWWQKLAASSAIRKRGRGRPLGTGWRQKFAASSAMRKQGRGLLPLGTGWKQKLAASLELSCESIKRKRGRPRMYGSSPWPRQLVPTGKQGRGRPPGTGWRQQLAASIAQEELEIGKDQQASQYDHREERTRSPSHQQSHSFNASLHHMLSAFNGISNMGQGNSAANGTMEKVGSYVVDPSLSMTLQAIMNKHGDIAKDCNLQSNYMRTPILEGICRVVQDLQNIPFINLKEHHLQSFYSAINDAERVKLNVRWLRQRLDEIVEAVNAVAHFKNVKDAKAKNMQQQMESIKRTLELKKVDMMEHQSAIQALEGQLASETLEIENLENSITDIKSKYSPFHRKCLMDGLL</sequence>
<keyword evidence="4" id="KW-1185">Reference proteome</keyword>
<dbReference type="PANTHER" id="PTHR35358:SF7">
    <property type="entry name" value="EXPRESSED PROTEIN"/>
    <property type="match status" value="1"/>
</dbReference>
<feature type="region of interest" description="Disordered" evidence="2">
    <location>
        <begin position="222"/>
        <end position="244"/>
    </location>
</feature>
<feature type="coiled-coil region" evidence="1">
    <location>
        <begin position="383"/>
        <end position="438"/>
    </location>
</feature>
<dbReference type="EMBL" id="JBBPBK010000010">
    <property type="protein sequence ID" value="KAK9276727.1"/>
    <property type="molecule type" value="Genomic_DNA"/>
</dbReference>
<evidence type="ECO:0000313" key="3">
    <source>
        <dbReference type="EMBL" id="KAK9276727.1"/>
    </source>
</evidence>
<reference evidence="3 4" key="1">
    <citation type="journal article" date="2024" name="Plant J.">
        <title>Genome sequences and population genomics reveal climatic adaptation and genomic divergence between two closely related sweetgum species.</title>
        <authorList>
            <person name="Xu W.Q."/>
            <person name="Ren C.Q."/>
            <person name="Zhang X.Y."/>
            <person name="Comes H.P."/>
            <person name="Liu X.H."/>
            <person name="Li Y.G."/>
            <person name="Kettle C.J."/>
            <person name="Jalonen R."/>
            <person name="Gaisberger H."/>
            <person name="Ma Y.Z."/>
            <person name="Qiu Y.X."/>
        </authorList>
    </citation>
    <scope>NUCLEOTIDE SEQUENCE [LARGE SCALE GENOMIC DNA]</scope>
    <source>
        <strain evidence="3">Hangzhou</strain>
    </source>
</reference>
<proteinExistence type="predicted"/>